<evidence type="ECO:0000259" key="9">
    <source>
        <dbReference type="Pfam" id="PF16187"/>
    </source>
</evidence>
<keyword evidence="6" id="KW-0482">Metalloprotease</keyword>
<accession>A0ABR1FTV5</accession>
<reference evidence="11 12" key="1">
    <citation type="submission" date="2024-03" db="EMBL/GenBank/DDBJ databases">
        <title>Aureococcus anophagefferens CCMP1851 and Kratosvirus quantuckense: Draft genome of a second virus-susceptible host strain in the model system.</title>
        <authorList>
            <person name="Chase E."/>
            <person name="Truchon A.R."/>
            <person name="Schepens W."/>
            <person name="Wilhelm S.W."/>
        </authorList>
    </citation>
    <scope>NUCLEOTIDE SEQUENCE [LARGE SCALE GENOMIC DNA]</scope>
    <source>
        <strain evidence="11 12">CCMP1851</strain>
    </source>
</reference>
<keyword evidence="3" id="KW-0479">Metal-binding</keyword>
<comment type="caution">
    <text evidence="11">The sequence shown here is derived from an EMBL/GenBank/DDBJ whole genome shotgun (WGS) entry which is preliminary data.</text>
</comment>
<comment type="similarity">
    <text evidence="1">Belongs to the peptidase M16 family.</text>
</comment>
<proteinExistence type="inferred from homology"/>
<evidence type="ECO:0000256" key="6">
    <source>
        <dbReference type="ARBA" id="ARBA00023049"/>
    </source>
</evidence>
<keyword evidence="12" id="KW-1185">Reference proteome</keyword>
<keyword evidence="4" id="KW-0378">Hydrolase</keyword>
<feature type="domain" description="Peptidase M16 N-terminal" evidence="8">
    <location>
        <begin position="109"/>
        <end position="242"/>
    </location>
</feature>
<dbReference type="EMBL" id="JBBJCI010000229">
    <property type="protein sequence ID" value="KAK7238606.1"/>
    <property type="molecule type" value="Genomic_DNA"/>
</dbReference>
<dbReference type="InterPro" id="IPR011249">
    <property type="entry name" value="Metalloenz_LuxS/M16"/>
</dbReference>
<evidence type="ECO:0000313" key="11">
    <source>
        <dbReference type="EMBL" id="KAK7238606.1"/>
    </source>
</evidence>
<evidence type="ECO:0000313" key="12">
    <source>
        <dbReference type="Proteomes" id="UP001363151"/>
    </source>
</evidence>
<sequence>MHLRQCCTAILAALVASYAPLHLHTHRTHRAPRLNAAPLDDALLPPRTDELSRRVALRAAALAAALAARPASGDAGDALRVLVAEDDMVAPPLDARRYRLVALPNGMRALLVSDPAAETSAAALDVKVGFLSDPWDRPGLAHFCEHMLFLGNAKYPAEGEWRSFLETRGGSSNAYTAAEDTCFYFDVDAGDFDAALDRFAQFFVSPTFSASGVNRELEAIESEDSKNQQSDGFRLLQLDRSARGAATEDHPARKFGTGNRATLLQRGDRSADVAESAPPGDYNSLRRALVDHYDRFYDADHMALVVLGRDPLDALEAVRRGAWRRARGAGGDRRPAAAWAGGKPALRAGLADGGLAPALLAAPVGATRRLSLSWRFPYDGPGAGAMDRCDAGRRENLRYKPGSLVSSVVGDEGAGSLLSWAKAQGYASGITSFASGDGSCDGRFDVSFELTKKGLNFWPDLVAACVGAVAALKASGVPRYRAEELDALNELNWRFSEPARPGQLAKALVTNVQEVGWDASGDDGKRLLSLFRRSGAAAGAESRAATDAAVAAYLAALTLDKLRITVVAREFLADGDFWGPLDRRERWYGTRYSEYAFDAPSIASLAALRAPPRGGVALPKPNKFLPRDLRIRFPPGAATPAVEAVDAAAPEPLGDASGWTGRYAGDRYFNRPRAIVFAGARVLSVVEDPTSAMLGKIWRLSALDSLQERLWPARVAGLQYSLEVGGRGVSLSFSGYADGLGALARDVCGFAAKHAGPANAGDALRYVDLLRRDLQTKFKPYETTGLASTLALTKDQPSDAQLLAALDGLASDGGAALVDRVRRFSRERLWAGGGAVDAAGADVLVEGNFDRAEAAALFRTVAAALPLATRPPPAGGRRPAPVGLALPRSCALRLGGATFFDTLRTKEQLGYVVQLGLRALPGAARPAALVLLVQGDAAPAKLAKRLAAFVENEATAAVARLDDAGLASVVAGLVAAKLEPDRRLFDQTGRHWEEIRRCRDAAVEGRALAPDWVRRYEAAETLKSLTAAEVRDYWTSTVRPGAAGTFGVEVYGRRAAPEPPREGQLVARSPVDARRFLAPLDLPVS</sequence>
<feature type="chain" id="PRO_5046892072" evidence="7">
    <location>
        <begin position="18"/>
        <end position="1085"/>
    </location>
</feature>
<evidence type="ECO:0000256" key="7">
    <source>
        <dbReference type="SAM" id="SignalP"/>
    </source>
</evidence>
<gene>
    <name evidence="11" type="ORF">SO694_00020264</name>
</gene>
<protein>
    <submittedName>
        <fullName evidence="11">Metalloendopeptidase</fullName>
    </submittedName>
</protein>
<keyword evidence="5" id="KW-0862">Zinc</keyword>
<dbReference type="SUPFAM" id="SSF63411">
    <property type="entry name" value="LuxS/MPP-like metallohydrolase"/>
    <property type="match status" value="4"/>
</dbReference>
<evidence type="ECO:0000256" key="4">
    <source>
        <dbReference type="ARBA" id="ARBA00022801"/>
    </source>
</evidence>
<evidence type="ECO:0000259" key="10">
    <source>
        <dbReference type="Pfam" id="PF22456"/>
    </source>
</evidence>
<feature type="domain" description="Coenzyme PQQ synthesis protein F-like C-terminal lobe" evidence="10">
    <location>
        <begin position="897"/>
        <end position="992"/>
    </location>
</feature>
<feature type="domain" description="Peptidase M16 middle/third" evidence="9">
    <location>
        <begin position="547"/>
        <end position="804"/>
    </location>
</feature>
<dbReference type="InterPro" id="IPR050626">
    <property type="entry name" value="Peptidase_M16"/>
</dbReference>
<keyword evidence="7" id="KW-0732">Signal</keyword>
<evidence type="ECO:0000256" key="5">
    <source>
        <dbReference type="ARBA" id="ARBA00022833"/>
    </source>
</evidence>
<dbReference type="Pfam" id="PF22456">
    <property type="entry name" value="PqqF-like_C_4"/>
    <property type="match status" value="1"/>
</dbReference>
<dbReference type="PANTHER" id="PTHR43690:SF18">
    <property type="entry name" value="INSULIN-DEGRADING ENZYME-RELATED"/>
    <property type="match status" value="1"/>
</dbReference>
<dbReference type="InterPro" id="IPR011765">
    <property type="entry name" value="Pept_M16_N"/>
</dbReference>
<evidence type="ECO:0000256" key="3">
    <source>
        <dbReference type="ARBA" id="ARBA00022723"/>
    </source>
</evidence>
<name>A0ABR1FTV5_AURAN</name>
<dbReference type="InterPro" id="IPR054734">
    <property type="entry name" value="PqqF-like_C_4"/>
</dbReference>
<evidence type="ECO:0000256" key="1">
    <source>
        <dbReference type="ARBA" id="ARBA00007261"/>
    </source>
</evidence>
<keyword evidence="2" id="KW-0645">Protease</keyword>
<dbReference type="PANTHER" id="PTHR43690">
    <property type="entry name" value="NARDILYSIN"/>
    <property type="match status" value="1"/>
</dbReference>
<organism evidence="11 12">
    <name type="scientific">Aureococcus anophagefferens</name>
    <name type="common">Harmful bloom alga</name>
    <dbReference type="NCBI Taxonomy" id="44056"/>
    <lineage>
        <taxon>Eukaryota</taxon>
        <taxon>Sar</taxon>
        <taxon>Stramenopiles</taxon>
        <taxon>Ochrophyta</taxon>
        <taxon>Pelagophyceae</taxon>
        <taxon>Pelagomonadales</taxon>
        <taxon>Pelagomonadaceae</taxon>
        <taxon>Aureococcus</taxon>
    </lineage>
</organism>
<dbReference type="Proteomes" id="UP001363151">
    <property type="component" value="Unassembled WGS sequence"/>
</dbReference>
<dbReference type="Pfam" id="PF16187">
    <property type="entry name" value="Peptidase_M16_M"/>
    <property type="match status" value="1"/>
</dbReference>
<evidence type="ECO:0000259" key="8">
    <source>
        <dbReference type="Pfam" id="PF00675"/>
    </source>
</evidence>
<feature type="signal peptide" evidence="7">
    <location>
        <begin position="1"/>
        <end position="17"/>
    </location>
</feature>
<dbReference type="InterPro" id="IPR032632">
    <property type="entry name" value="Peptidase_M16_M"/>
</dbReference>
<dbReference type="Pfam" id="PF00675">
    <property type="entry name" value="Peptidase_M16"/>
    <property type="match status" value="1"/>
</dbReference>
<dbReference type="Gene3D" id="3.30.830.10">
    <property type="entry name" value="Metalloenzyme, LuxS/M16 peptidase-like"/>
    <property type="match status" value="4"/>
</dbReference>
<evidence type="ECO:0000256" key="2">
    <source>
        <dbReference type="ARBA" id="ARBA00022670"/>
    </source>
</evidence>